<dbReference type="NCBIfam" id="TIGR02532">
    <property type="entry name" value="IV_pilin_GFxxxE"/>
    <property type="match status" value="1"/>
</dbReference>
<dbReference type="Pfam" id="PF07596">
    <property type="entry name" value="SBP_bac_10"/>
    <property type="match status" value="1"/>
</dbReference>
<organism evidence="2 3">
    <name type="scientific">Phycisphaera mikurensis (strain NBRC 102666 / KCTC 22515 / FYK2301M01)</name>
    <dbReference type="NCBI Taxonomy" id="1142394"/>
    <lineage>
        <taxon>Bacteria</taxon>
        <taxon>Pseudomonadati</taxon>
        <taxon>Planctomycetota</taxon>
        <taxon>Phycisphaerae</taxon>
        <taxon>Phycisphaerales</taxon>
        <taxon>Phycisphaeraceae</taxon>
        <taxon>Phycisphaera</taxon>
    </lineage>
</organism>
<protein>
    <recommendedName>
        <fullName evidence="1">DUF1559 domain-containing protein</fullName>
    </recommendedName>
</protein>
<dbReference type="InterPro" id="IPR011453">
    <property type="entry name" value="DUF1559"/>
</dbReference>
<keyword evidence="3" id="KW-1185">Reference proteome</keyword>
<feature type="domain" description="DUF1559" evidence="1">
    <location>
        <begin position="32"/>
        <end position="271"/>
    </location>
</feature>
<evidence type="ECO:0000313" key="2">
    <source>
        <dbReference type="EMBL" id="BAM04875.1"/>
    </source>
</evidence>
<dbReference type="AlphaFoldDB" id="I0IHY7"/>
<evidence type="ECO:0000313" key="3">
    <source>
        <dbReference type="Proteomes" id="UP000007881"/>
    </source>
</evidence>
<reference evidence="2 3" key="1">
    <citation type="submission" date="2012-02" db="EMBL/GenBank/DDBJ databases">
        <title>Complete genome sequence of Phycisphaera mikurensis NBRC 102666.</title>
        <authorList>
            <person name="Ankai A."/>
            <person name="Hosoyama A."/>
            <person name="Terui Y."/>
            <person name="Sekine M."/>
            <person name="Fukai R."/>
            <person name="Kato Y."/>
            <person name="Nakamura S."/>
            <person name="Yamada-Narita S."/>
            <person name="Kawakoshi A."/>
            <person name="Fukunaga Y."/>
            <person name="Yamazaki S."/>
            <person name="Fujita N."/>
        </authorList>
    </citation>
    <scope>NUCLEOTIDE SEQUENCE [LARGE SCALE GENOMIC DNA]</scope>
    <source>
        <strain evidence="3">NBRC 102666 / KCTC 22515 / FYK2301M01</strain>
    </source>
</reference>
<name>I0IHY7_PHYMF</name>
<dbReference type="PANTHER" id="PTHR30093">
    <property type="entry name" value="GENERAL SECRETION PATHWAY PROTEIN G"/>
    <property type="match status" value="1"/>
</dbReference>
<dbReference type="STRING" id="1142394.PSMK_27160"/>
<sequence length="316" mass="33660">MPRRSAFTLIELLVVISIIALLIGILLPALGAARAIARQSACLSNIRQVNIAAVTYATDSKDYLPYQAWMNVPVTAGGTSGHNVMAYDDLISGYLGNERPTATKYSPNLLGGNNPAYVLKVLVCPSDDVQRALYGTPNDDIHKRSYSAVSGARVANPARPSGTTGFLGTANAQFASAPDPTIKQIQIADILDAPGTLTYAEHHIPKNVQGAFDFQSGWLIEPGVQYMTDRNATGAADAPVQHLPHGSRTGAVGDPLDTVNGLFNYAFADGHASTLGSRETYRYDRVGTVAKEQNVGGAWTRASGDVDPSTFNYGRY</sequence>
<dbReference type="SUPFAM" id="SSF54523">
    <property type="entry name" value="Pili subunits"/>
    <property type="match status" value="1"/>
</dbReference>
<evidence type="ECO:0000259" key="1">
    <source>
        <dbReference type="Pfam" id="PF07596"/>
    </source>
</evidence>
<dbReference type="Gene3D" id="3.30.700.10">
    <property type="entry name" value="Glycoprotein, Type 4 Pilin"/>
    <property type="match status" value="1"/>
</dbReference>
<dbReference type="Pfam" id="PF07963">
    <property type="entry name" value="N_methyl"/>
    <property type="match status" value="1"/>
</dbReference>
<dbReference type="InterPro" id="IPR012902">
    <property type="entry name" value="N_methyl_site"/>
</dbReference>
<gene>
    <name evidence="2" type="ordered locus">PSMK_27160</name>
</gene>
<dbReference type="Proteomes" id="UP000007881">
    <property type="component" value="Chromosome"/>
</dbReference>
<dbReference type="KEGG" id="phm:PSMK_27160"/>
<dbReference type="InterPro" id="IPR045584">
    <property type="entry name" value="Pilin-like"/>
</dbReference>
<accession>I0IHY7</accession>
<proteinExistence type="predicted"/>
<dbReference type="EMBL" id="AP012338">
    <property type="protein sequence ID" value="BAM04875.1"/>
    <property type="molecule type" value="Genomic_DNA"/>
</dbReference>
<dbReference type="HOGENOM" id="CLU_041661_3_0_0"/>
<dbReference type="eggNOG" id="COG2165">
    <property type="taxonomic scope" value="Bacteria"/>
</dbReference>